<keyword evidence="1" id="KW-0812">Transmembrane</keyword>
<dbReference type="AlphaFoldDB" id="A0A6L9ET05"/>
<dbReference type="Gene3D" id="3.40.50.300">
    <property type="entry name" value="P-loop containing nucleotide triphosphate hydrolases"/>
    <property type="match status" value="1"/>
</dbReference>
<keyword evidence="1" id="KW-1133">Transmembrane helix</keyword>
<dbReference type="InterPro" id="IPR027417">
    <property type="entry name" value="P-loop_NTPase"/>
</dbReference>
<evidence type="ECO:0000259" key="2">
    <source>
        <dbReference type="Pfam" id="PF13401"/>
    </source>
</evidence>
<evidence type="ECO:0000256" key="1">
    <source>
        <dbReference type="SAM" id="Phobius"/>
    </source>
</evidence>
<gene>
    <name evidence="3" type="ORF">GND98_014380</name>
</gene>
<dbReference type="InterPro" id="IPR052026">
    <property type="entry name" value="ExeA_AAA_ATPase_DNA-bind"/>
</dbReference>
<accession>A0A6L9ET05</accession>
<feature type="transmembrane region" description="Helical" evidence="1">
    <location>
        <begin position="259"/>
        <end position="283"/>
    </location>
</feature>
<dbReference type="SUPFAM" id="SSF52540">
    <property type="entry name" value="P-loop containing nucleoside triphosphate hydrolases"/>
    <property type="match status" value="1"/>
</dbReference>
<dbReference type="GO" id="GO:0016887">
    <property type="term" value="F:ATP hydrolysis activity"/>
    <property type="evidence" value="ECO:0007669"/>
    <property type="project" value="InterPro"/>
</dbReference>
<name>A0A6L9ET05_CLOBU</name>
<dbReference type="PANTHER" id="PTHR35894:SF5">
    <property type="entry name" value="MU-LIKE PROPHAGE FLUMU DNA TRANSPOSITION PROTEIN B"/>
    <property type="match status" value="1"/>
</dbReference>
<proteinExistence type="predicted"/>
<protein>
    <submittedName>
        <fullName evidence="3">AAA family ATPase</fullName>
    </submittedName>
</protein>
<sequence>MSRKVTLPNGVIAEEAEYKEQFINEYNTNPFIQALPQIKTKEEVIKILNHNAKISKKEIEADEFIRLQLLQKIYKVFQPLPIHLKVWNIINTLIMQGYVDRNPFNPKYRRHINKLGNNIINQDFSMNVNSNYVTTASCGLIIGFSGMGKSTIANKVLENIPQLICHSRYNDTDFNNIQVTWIKLEAPHNSSLKALTLQFFMKIDELIGTENMKRYAVKNLSVDAMLPILGQLANNIGLGLLIIDELQHMNKNTKQIMNYLVALMNTFGVPILLIGTPACYDMLQQEMRIARRVTGGGEVIWNNMKNDKEFRLFIKGIWKYQYLKNPIKLTEEIINVFYEKTQGISDLVVKLFISVQKVIIERNIKQVDKKLIEKVWDKEFKLLNPIVATIETNNKARMFKYEDIKVLEPVYVKENEDKVNKKVAEVEEKNIIIQKKVKGNHKIKISELEDDDVRNIVIEGMKQGKNNYQSLLASGLIVSVEDIIGGDNI</sequence>
<evidence type="ECO:0000313" key="3">
    <source>
        <dbReference type="EMBL" id="NAS19025.1"/>
    </source>
</evidence>
<dbReference type="EMBL" id="WOFV02000052">
    <property type="protein sequence ID" value="NAS19025.1"/>
    <property type="molecule type" value="Genomic_DNA"/>
</dbReference>
<reference evidence="3 4" key="1">
    <citation type="submission" date="2020-01" db="EMBL/GenBank/DDBJ databases">
        <title>Genome sequence of a 1,3-propanediol producer, Clostridium butyricum S3.</title>
        <authorList>
            <person name="Zhou J."/>
        </authorList>
    </citation>
    <scope>NUCLEOTIDE SEQUENCE [LARGE SCALE GENOMIC DNA]</scope>
    <source>
        <strain evidence="3 4">S3</strain>
    </source>
</reference>
<dbReference type="InterPro" id="IPR049945">
    <property type="entry name" value="AAA_22"/>
</dbReference>
<keyword evidence="1" id="KW-0472">Membrane</keyword>
<comment type="caution">
    <text evidence="3">The sequence shown here is derived from an EMBL/GenBank/DDBJ whole genome shotgun (WGS) entry which is preliminary data.</text>
</comment>
<organism evidence="3 4">
    <name type="scientific">Clostridium butyricum</name>
    <dbReference type="NCBI Taxonomy" id="1492"/>
    <lineage>
        <taxon>Bacteria</taxon>
        <taxon>Bacillati</taxon>
        <taxon>Bacillota</taxon>
        <taxon>Clostridia</taxon>
        <taxon>Eubacteriales</taxon>
        <taxon>Clostridiaceae</taxon>
        <taxon>Clostridium</taxon>
    </lineage>
</organism>
<dbReference type="Proteomes" id="UP000474042">
    <property type="component" value="Unassembled WGS sequence"/>
</dbReference>
<evidence type="ECO:0000313" key="4">
    <source>
        <dbReference type="Proteomes" id="UP000474042"/>
    </source>
</evidence>
<feature type="domain" description="ORC1/DEAH AAA+ ATPase" evidence="2">
    <location>
        <begin position="135"/>
        <end position="283"/>
    </location>
</feature>
<dbReference type="Pfam" id="PF13401">
    <property type="entry name" value="AAA_22"/>
    <property type="match status" value="1"/>
</dbReference>
<dbReference type="PANTHER" id="PTHR35894">
    <property type="entry name" value="GENERAL SECRETION PATHWAY PROTEIN A-RELATED"/>
    <property type="match status" value="1"/>
</dbReference>